<proteinExistence type="predicted"/>
<accession>A0A4D7CBZ8</accession>
<sequence length="140" mass="15022">MGHVVRARSPAAFPVRLEPQPGGGATYRFAGDLTVASAADVEAALESMERHSPATFELGDVTSMDTAGAWLLYRTQQKWRADGIEVSQSGRGAIMPPCCSRSAGSTGRATTGARRLRLCSAGRPYRPGDCRHRTEFRSVP</sequence>
<evidence type="ECO:0000313" key="3">
    <source>
        <dbReference type="Proteomes" id="UP000298714"/>
    </source>
</evidence>
<dbReference type="InterPro" id="IPR036513">
    <property type="entry name" value="STAS_dom_sf"/>
</dbReference>
<dbReference type="Pfam" id="PF13466">
    <property type="entry name" value="STAS_2"/>
    <property type="match status" value="1"/>
</dbReference>
<evidence type="ECO:0000259" key="1">
    <source>
        <dbReference type="PROSITE" id="PS50801"/>
    </source>
</evidence>
<dbReference type="AlphaFoldDB" id="A0A4D7CBZ8"/>
<gene>
    <name evidence="2" type="ORF">E6W36_00180</name>
</gene>
<feature type="domain" description="STAS" evidence="1">
    <location>
        <begin position="27"/>
        <end position="86"/>
    </location>
</feature>
<keyword evidence="3" id="KW-1185">Reference proteome</keyword>
<organism evidence="2 3">
    <name type="scientific">Hankyongella ginsenosidimutans</name>
    <dbReference type="NCBI Taxonomy" id="1763828"/>
    <lineage>
        <taxon>Bacteria</taxon>
        <taxon>Pseudomonadati</taxon>
        <taxon>Pseudomonadota</taxon>
        <taxon>Alphaproteobacteria</taxon>
        <taxon>Sphingomonadales</taxon>
        <taxon>Sphingomonadaceae</taxon>
        <taxon>Hankyongella</taxon>
    </lineage>
</organism>
<dbReference type="EMBL" id="CP039704">
    <property type="protein sequence ID" value="QCI80476.1"/>
    <property type="molecule type" value="Genomic_DNA"/>
</dbReference>
<dbReference type="Proteomes" id="UP000298714">
    <property type="component" value="Chromosome"/>
</dbReference>
<reference evidence="3" key="1">
    <citation type="submission" date="2019-04" db="EMBL/GenBank/DDBJ databases">
        <title>Complete genome sequence of Sphingomonas sp. W1-2-3.</title>
        <authorList>
            <person name="Im W.T."/>
        </authorList>
    </citation>
    <scope>NUCLEOTIDE SEQUENCE [LARGE SCALE GENOMIC DNA]</scope>
    <source>
        <strain evidence="3">W1-2-3</strain>
    </source>
</reference>
<dbReference type="Gene3D" id="3.30.750.24">
    <property type="entry name" value="STAS domain"/>
    <property type="match status" value="1"/>
</dbReference>
<dbReference type="KEGG" id="hgn:E6W36_00180"/>
<name>A0A4D7CBZ8_9SPHN</name>
<dbReference type="InterPro" id="IPR058548">
    <property type="entry name" value="MlaB-like_STAS"/>
</dbReference>
<dbReference type="PROSITE" id="PS50801">
    <property type="entry name" value="STAS"/>
    <property type="match status" value="1"/>
</dbReference>
<protein>
    <submittedName>
        <fullName evidence="2">STAS domain-containing protein</fullName>
    </submittedName>
</protein>
<dbReference type="SUPFAM" id="SSF52091">
    <property type="entry name" value="SpoIIaa-like"/>
    <property type="match status" value="1"/>
</dbReference>
<evidence type="ECO:0000313" key="2">
    <source>
        <dbReference type="EMBL" id="QCI80476.1"/>
    </source>
</evidence>
<dbReference type="InterPro" id="IPR002645">
    <property type="entry name" value="STAS_dom"/>
</dbReference>